<evidence type="ECO:0000256" key="4">
    <source>
        <dbReference type="ARBA" id="ARBA00023163"/>
    </source>
</evidence>
<dbReference type="EMBL" id="AGZI01000041">
    <property type="protein sequence ID" value="EKU81339.1"/>
    <property type="molecule type" value="Genomic_DNA"/>
</dbReference>
<evidence type="ECO:0000256" key="1">
    <source>
        <dbReference type="ARBA" id="ARBA00009437"/>
    </source>
</evidence>
<dbReference type="InterPro" id="IPR036388">
    <property type="entry name" value="WH-like_DNA-bd_sf"/>
</dbReference>
<dbReference type="GO" id="GO:0006351">
    <property type="term" value="P:DNA-templated transcription"/>
    <property type="evidence" value="ECO:0007669"/>
    <property type="project" value="TreeGrafter"/>
</dbReference>
<dbReference type="Gene3D" id="1.10.10.10">
    <property type="entry name" value="Winged helix-like DNA-binding domain superfamily/Winged helix DNA-binding domain"/>
    <property type="match status" value="1"/>
</dbReference>
<evidence type="ECO:0000259" key="6">
    <source>
        <dbReference type="PROSITE" id="PS50931"/>
    </source>
</evidence>
<keyword evidence="4" id="KW-0804">Transcription</keyword>
<accession>K9D9F9</accession>
<dbReference type="OrthoDB" id="8928056at2"/>
<dbReference type="InterPro" id="IPR005119">
    <property type="entry name" value="LysR_subst-bd"/>
</dbReference>
<dbReference type="InterPro" id="IPR036390">
    <property type="entry name" value="WH_DNA-bd_sf"/>
</dbReference>
<gene>
    <name evidence="7" type="ORF">HMPREF9710_03179</name>
</gene>
<comment type="similarity">
    <text evidence="1">Belongs to the LysR transcriptional regulatory family.</text>
</comment>
<dbReference type="PANTHER" id="PTHR30537:SF35">
    <property type="entry name" value="TRANSCRIPTIONAL REGULATORY PROTEIN"/>
    <property type="match status" value="1"/>
</dbReference>
<feature type="region of interest" description="Disordered" evidence="5">
    <location>
        <begin position="308"/>
        <end position="329"/>
    </location>
</feature>
<feature type="domain" description="HTH lysR-type" evidence="6">
    <location>
        <begin position="15"/>
        <end position="64"/>
    </location>
</feature>
<organism evidence="7 8">
    <name type="scientific">Massilia timonae CCUG 45783</name>
    <dbReference type="NCBI Taxonomy" id="883126"/>
    <lineage>
        <taxon>Bacteria</taxon>
        <taxon>Pseudomonadati</taxon>
        <taxon>Pseudomonadota</taxon>
        <taxon>Betaproteobacteria</taxon>
        <taxon>Burkholderiales</taxon>
        <taxon>Oxalobacteraceae</taxon>
        <taxon>Telluria group</taxon>
        <taxon>Massilia</taxon>
    </lineage>
</organism>
<dbReference type="eggNOG" id="COG0583">
    <property type="taxonomic scope" value="Bacteria"/>
</dbReference>
<dbReference type="HOGENOM" id="CLU_039613_16_2_4"/>
<dbReference type="Proteomes" id="UP000009874">
    <property type="component" value="Unassembled WGS sequence"/>
</dbReference>
<dbReference type="Gene3D" id="3.40.190.290">
    <property type="match status" value="1"/>
</dbReference>
<protein>
    <recommendedName>
        <fullName evidence="6">HTH lysR-type domain-containing protein</fullName>
    </recommendedName>
</protein>
<keyword evidence="8" id="KW-1185">Reference proteome</keyword>
<keyword evidence="3" id="KW-0238">DNA-binding</keyword>
<dbReference type="InterPro" id="IPR058163">
    <property type="entry name" value="LysR-type_TF_proteobact-type"/>
</dbReference>
<dbReference type="PROSITE" id="PS50931">
    <property type="entry name" value="HTH_LYSR"/>
    <property type="match status" value="1"/>
</dbReference>
<comment type="caution">
    <text evidence="7">The sequence shown here is derived from an EMBL/GenBank/DDBJ whole genome shotgun (WGS) entry which is preliminary data.</text>
</comment>
<proteinExistence type="inferred from homology"/>
<dbReference type="SUPFAM" id="SSF53850">
    <property type="entry name" value="Periplasmic binding protein-like II"/>
    <property type="match status" value="1"/>
</dbReference>
<evidence type="ECO:0000256" key="3">
    <source>
        <dbReference type="ARBA" id="ARBA00023125"/>
    </source>
</evidence>
<dbReference type="CDD" id="cd08422">
    <property type="entry name" value="PBP2_CrgA_like"/>
    <property type="match status" value="1"/>
</dbReference>
<name>K9D9F9_9BURK</name>
<dbReference type="PANTHER" id="PTHR30537">
    <property type="entry name" value="HTH-TYPE TRANSCRIPTIONAL REGULATOR"/>
    <property type="match status" value="1"/>
</dbReference>
<dbReference type="FunFam" id="1.10.10.10:FF:000001">
    <property type="entry name" value="LysR family transcriptional regulator"/>
    <property type="match status" value="1"/>
</dbReference>
<dbReference type="InterPro" id="IPR000847">
    <property type="entry name" value="LysR_HTH_N"/>
</dbReference>
<sequence length="329" mass="35386">MSELAPRDFSDLWPFVQVVEAGSFSEAARRMGTTKASVSKAVARLEKALQLKLLNRSTRRIGLSEAGREIYQHAVRMIEEGRAIEAAAAGQQSGPGGTLRVSTSMAFGNAQLAALLPGFMARYPEVRVVLNLLDRHVDLVEEGIDVALRLSPKIDLMSVVARPVAPLRYVLAASPDYVRRCGMPPDVAGLAAARCLTFGESGPGAVWEFEVDGAPVTLKPASALTINSSQALREAMLGGAGIALLPTFVVGEDIRAGRALHVLPAARPVGMFGSQVLAVYLENRFLPQKVRVFIDYLLEQWGERPAWDDFPTSPAGRTAPRRAGTGSRK</sequence>
<reference evidence="7 8" key="1">
    <citation type="submission" date="2012-09" db="EMBL/GenBank/DDBJ databases">
        <title>The Genome Sequence of Massilia timonae CCUG 45783.</title>
        <authorList>
            <consortium name="The Broad Institute Genome Sequencing Platform"/>
            <person name="Earl A."/>
            <person name="Ward D."/>
            <person name="Feldgarden M."/>
            <person name="Gevers D."/>
            <person name="Huys G."/>
            <person name="Walker B."/>
            <person name="Young S.K."/>
            <person name="Zeng Q."/>
            <person name="Gargeya S."/>
            <person name="Fitzgerald M."/>
            <person name="Haas B."/>
            <person name="Abouelleil A."/>
            <person name="Alvarado L."/>
            <person name="Arachchi H.M."/>
            <person name="Berlin A.M."/>
            <person name="Chapman S.B."/>
            <person name="Goldberg J."/>
            <person name="Griggs A."/>
            <person name="Gujja S."/>
            <person name="Hansen M."/>
            <person name="Howarth C."/>
            <person name="Imamovic A."/>
            <person name="Larimer J."/>
            <person name="McCowen C."/>
            <person name="Montmayeur A."/>
            <person name="Murphy C."/>
            <person name="Neiman D."/>
            <person name="Pearson M."/>
            <person name="Priest M."/>
            <person name="Roberts A."/>
            <person name="Saif S."/>
            <person name="Shea T."/>
            <person name="Sisk P."/>
            <person name="Sykes S."/>
            <person name="Wortman J."/>
            <person name="Nusbaum C."/>
            <person name="Birren B."/>
        </authorList>
    </citation>
    <scope>NUCLEOTIDE SEQUENCE [LARGE SCALE GENOMIC DNA]</scope>
    <source>
        <strain evidence="7 8">CCUG 45783</strain>
    </source>
</reference>
<evidence type="ECO:0000256" key="2">
    <source>
        <dbReference type="ARBA" id="ARBA00023015"/>
    </source>
</evidence>
<evidence type="ECO:0000313" key="8">
    <source>
        <dbReference type="Proteomes" id="UP000009874"/>
    </source>
</evidence>
<dbReference type="SUPFAM" id="SSF46785">
    <property type="entry name" value="Winged helix' DNA-binding domain"/>
    <property type="match status" value="1"/>
</dbReference>
<dbReference type="GO" id="GO:0043565">
    <property type="term" value="F:sequence-specific DNA binding"/>
    <property type="evidence" value="ECO:0007669"/>
    <property type="project" value="TreeGrafter"/>
</dbReference>
<dbReference type="RefSeq" id="WP_005668034.1">
    <property type="nucleotide sequence ID" value="NZ_JH992924.1"/>
</dbReference>
<keyword evidence="2" id="KW-0805">Transcription regulation</keyword>
<dbReference type="Pfam" id="PF03466">
    <property type="entry name" value="LysR_substrate"/>
    <property type="match status" value="1"/>
</dbReference>
<dbReference type="GO" id="GO:0003700">
    <property type="term" value="F:DNA-binding transcription factor activity"/>
    <property type="evidence" value="ECO:0007669"/>
    <property type="project" value="InterPro"/>
</dbReference>
<dbReference type="Pfam" id="PF00126">
    <property type="entry name" value="HTH_1"/>
    <property type="match status" value="1"/>
</dbReference>
<dbReference type="AlphaFoldDB" id="K9D9F9"/>
<dbReference type="PATRIC" id="fig|883126.3.peg.3204"/>
<evidence type="ECO:0000313" key="7">
    <source>
        <dbReference type="EMBL" id="EKU81339.1"/>
    </source>
</evidence>
<evidence type="ECO:0000256" key="5">
    <source>
        <dbReference type="SAM" id="MobiDB-lite"/>
    </source>
</evidence>